<proteinExistence type="predicted"/>
<dbReference type="InterPro" id="IPR034619">
    <property type="entry name" value="L-lyxonate_dehydratase"/>
</dbReference>
<dbReference type="Pfam" id="PF13378">
    <property type="entry name" value="MR_MLE_C"/>
    <property type="match status" value="1"/>
</dbReference>
<dbReference type="SFLD" id="SFLDF00554">
    <property type="entry name" value="L-lyxonate_dehydratase"/>
    <property type="match status" value="1"/>
</dbReference>
<dbReference type="InterPro" id="IPR029065">
    <property type="entry name" value="Enolase_C-like"/>
</dbReference>
<keyword evidence="3" id="KW-0460">Magnesium</keyword>
<dbReference type="RefSeq" id="WP_217966496.1">
    <property type="nucleotide sequence ID" value="NZ_JAHTBN010000015.1"/>
</dbReference>
<dbReference type="PANTHER" id="PTHR13794:SF58">
    <property type="entry name" value="MITOCHONDRIAL ENOLASE SUPERFAMILY MEMBER 1"/>
    <property type="match status" value="1"/>
</dbReference>
<evidence type="ECO:0000256" key="3">
    <source>
        <dbReference type="ARBA" id="ARBA00022842"/>
    </source>
</evidence>
<dbReference type="SMART" id="SM00922">
    <property type="entry name" value="MR_MLE"/>
    <property type="match status" value="1"/>
</dbReference>
<dbReference type="CDD" id="cd03327">
    <property type="entry name" value="MR_like_2"/>
    <property type="match status" value="1"/>
</dbReference>
<dbReference type="InterPro" id="IPR018110">
    <property type="entry name" value="Mandel_Rmase/mucon_lact_enz_CS"/>
</dbReference>
<dbReference type="EMBL" id="JBHSBV010000012">
    <property type="protein sequence ID" value="MFC4203397.1"/>
    <property type="molecule type" value="Genomic_DNA"/>
</dbReference>
<feature type="domain" description="Mandelate racemase/muconate lactonizing enzyme C-terminal" evidence="5">
    <location>
        <begin position="158"/>
        <end position="261"/>
    </location>
</feature>
<protein>
    <submittedName>
        <fullName evidence="6">L-rhamnonate dehydratase</fullName>
    </submittedName>
</protein>
<evidence type="ECO:0000313" key="7">
    <source>
        <dbReference type="Proteomes" id="UP001595848"/>
    </source>
</evidence>
<evidence type="ECO:0000256" key="4">
    <source>
        <dbReference type="ARBA" id="ARBA00023239"/>
    </source>
</evidence>
<name>A0ABV8P6X7_9BURK</name>
<keyword evidence="7" id="KW-1185">Reference proteome</keyword>
<gene>
    <name evidence="6" type="ORF">ACFOY1_20785</name>
</gene>
<keyword evidence="4" id="KW-0456">Lyase</keyword>
<reference evidence="7" key="1">
    <citation type="journal article" date="2019" name="Int. J. Syst. Evol. Microbiol.">
        <title>The Global Catalogue of Microorganisms (GCM) 10K type strain sequencing project: providing services to taxonomists for standard genome sequencing and annotation.</title>
        <authorList>
            <consortium name="The Broad Institute Genomics Platform"/>
            <consortium name="The Broad Institute Genome Sequencing Center for Infectious Disease"/>
            <person name="Wu L."/>
            <person name="Ma J."/>
        </authorList>
    </citation>
    <scope>NUCLEOTIDE SEQUENCE [LARGE SCALE GENOMIC DNA]</scope>
    <source>
        <strain evidence="7">LMG 24813</strain>
    </source>
</reference>
<evidence type="ECO:0000313" key="6">
    <source>
        <dbReference type="EMBL" id="MFC4203397.1"/>
    </source>
</evidence>
<evidence type="ECO:0000256" key="2">
    <source>
        <dbReference type="ARBA" id="ARBA00022723"/>
    </source>
</evidence>
<evidence type="ECO:0000259" key="5">
    <source>
        <dbReference type="SMART" id="SM00922"/>
    </source>
</evidence>
<dbReference type="Proteomes" id="UP001595848">
    <property type="component" value="Unassembled WGS sequence"/>
</dbReference>
<dbReference type="Pfam" id="PF02746">
    <property type="entry name" value="MR_MLE_N"/>
    <property type="match status" value="1"/>
</dbReference>
<accession>A0ABV8P6X7</accession>
<evidence type="ECO:0000256" key="1">
    <source>
        <dbReference type="ARBA" id="ARBA00001946"/>
    </source>
</evidence>
<organism evidence="6 7">
    <name type="scientific">Candidimonas humi</name>
    <dbReference type="NCBI Taxonomy" id="683355"/>
    <lineage>
        <taxon>Bacteria</taxon>
        <taxon>Pseudomonadati</taxon>
        <taxon>Pseudomonadota</taxon>
        <taxon>Betaproteobacteria</taxon>
        <taxon>Burkholderiales</taxon>
        <taxon>Alcaligenaceae</taxon>
        <taxon>Candidimonas</taxon>
    </lineage>
</organism>
<dbReference type="InterPro" id="IPR023444">
    <property type="entry name" value="L-Rhamnon_dehydrat"/>
</dbReference>
<dbReference type="InterPro" id="IPR013342">
    <property type="entry name" value="Mandelate_racemase_C"/>
</dbReference>
<keyword evidence="2" id="KW-0479">Metal-binding</keyword>
<sequence length="390" mass="44118">MKITRIRARVFEWKGRTVPPQAHFCANAMDMLWSRGDTMGTFRFHGWTVVEVETDDGLVGIGNVALAPRIAKQIIDQYLAPLVIGQDPFDYEYLWQRMYRSTLAWGRKGVAMAAISAIDIALWDLMGKATGRPVFKLLGGRTKEKIPCYASKLYRTDLADMQREAQSYLDQGFSAMKMRFGYGPKDGPAGVRKNLDSVAAVREVIGYDVDLMLECYMGWNLEYAKRILPKLERYEPRWLEEPVIADDIDGYAELNQLTSIPISGGEHEFTSYGFRQLLDKRAVSVIQYDTNRVGGITAAHKVNALAEAYSVPVIPHAGQMHNYHLTMSTLASPMSEFFPVHDVEVGNELFYYIFEGDPTPQNGYIDLDEHKPGLGLTLSEKYLDQFNIIE</sequence>
<dbReference type="InterPro" id="IPR013341">
    <property type="entry name" value="Mandelate_racemase_N_dom"/>
</dbReference>
<comment type="caution">
    <text evidence="6">The sequence shown here is derived from an EMBL/GenBank/DDBJ whole genome shotgun (WGS) entry which is preliminary data.</text>
</comment>
<dbReference type="PANTHER" id="PTHR13794">
    <property type="entry name" value="ENOLASE SUPERFAMILY, MANDELATE RACEMASE"/>
    <property type="match status" value="1"/>
</dbReference>
<dbReference type="SFLD" id="SFLDS00001">
    <property type="entry name" value="Enolase"/>
    <property type="match status" value="1"/>
</dbReference>
<dbReference type="PROSITE" id="PS00908">
    <property type="entry name" value="MR_MLE_1"/>
    <property type="match status" value="1"/>
</dbReference>
<comment type="cofactor">
    <cofactor evidence="1">
        <name>Mg(2+)</name>
        <dbReference type="ChEBI" id="CHEBI:18420"/>
    </cofactor>
</comment>
<dbReference type="SFLD" id="SFLDG00179">
    <property type="entry name" value="mandelate_racemase"/>
    <property type="match status" value="1"/>
</dbReference>
<dbReference type="InterPro" id="IPR046945">
    <property type="entry name" value="RHMD-like"/>
</dbReference>